<organism evidence="8">
    <name type="scientific">uncultured Pleomorphomonas sp</name>
    <dbReference type="NCBI Taxonomy" id="442121"/>
    <lineage>
        <taxon>Bacteria</taxon>
        <taxon>Pseudomonadati</taxon>
        <taxon>Pseudomonadota</taxon>
        <taxon>Alphaproteobacteria</taxon>
        <taxon>Hyphomicrobiales</taxon>
        <taxon>Pleomorphomonadaceae</taxon>
        <taxon>Pleomorphomonas</taxon>
        <taxon>environmental samples</taxon>
    </lineage>
</organism>
<protein>
    <recommendedName>
        <fullName evidence="5">Chemotaxis protein methyltransferase</fullName>
        <ecNumber evidence="5">2.1.1.80</ecNumber>
    </recommendedName>
</protein>
<dbReference type="InterPro" id="IPR050903">
    <property type="entry name" value="Bact_Chemotaxis_MeTrfase"/>
</dbReference>
<gene>
    <name evidence="8" type="primary">cheR</name>
    <name evidence="8" type="ORF">KL86PLE_40944</name>
</gene>
<feature type="binding site" evidence="6">
    <location>
        <begin position="231"/>
        <end position="232"/>
    </location>
    <ligand>
        <name>S-adenosyl-L-methionine</name>
        <dbReference type="ChEBI" id="CHEBI:59789"/>
    </ligand>
</feature>
<dbReference type="PRINTS" id="PR00996">
    <property type="entry name" value="CHERMTFRASE"/>
</dbReference>
<feature type="domain" description="CheR-type methyltransferase" evidence="7">
    <location>
        <begin position="16"/>
        <end position="285"/>
    </location>
</feature>
<dbReference type="EMBL" id="FMJD01000008">
    <property type="protein sequence ID" value="SCM77139.1"/>
    <property type="molecule type" value="Genomic_DNA"/>
</dbReference>
<dbReference type="Pfam" id="PF01739">
    <property type="entry name" value="CheR"/>
    <property type="match status" value="1"/>
</dbReference>
<dbReference type="Pfam" id="PF03705">
    <property type="entry name" value="CheR_N"/>
    <property type="match status" value="1"/>
</dbReference>
<sequence>MSSVQATQSDRSVDQLSAKNFRRLSAFVSSYSGIKMPPGKQTMLEGRLRRRLRATGFQSLDAYCTYLFEKGGIETEAVALIDAVTTNKTDFFREPKHFEYLKHSALPALVRSGRTSLRLWSAACSVGAEPYTMAMVLADFAERCRPLDYFILATDLSTDALAAARKGIYHAGMLAPVPDDYMQRFVRRSSDPKSDLLRISPALRSKVGFARMNFMDDAYPVGEPMDVIFCRNVLIYFDKAAQAKVLGRLCDCLAPGGYLFIGHSESITGFNLPVRTVANTIFQKV</sequence>
<evidence type="ECO:0000256" key="2">
    <source>
        <dbReference type="ARBA" id="ARBA00022603"/>
    </source>
</evidence>
<dbReference type="AlphaFoldDB" id="A0A212LIE1"/>
<proteinExistence type="predicted"/>
<dbReference type="GO" id="GO:0032259">
    <property type="term" value="P:methylation"/>
    <property type="evidence" value="ECO:0007669"/>
    <property type="project" value="UniProtKB-KW"/>
</dbReference>
<evidence type="ECO:0000256" key="6">
    <source>
        <dbReference type="PIRSR" id="PIRSR000410-1"/>
    </source>
</evidence>
<keyword evidence="3 5" id="KW-0808">Transferase</keyword>
<reference evidence="8" key="1">
    <citation type="submission" date="2016-08" db="EMBL/GenBank/DDBJ databases">
        <authorList>
            <person name="Seilhamer J.J."/>
        </authorList>
    </citation>
    <scope>NUCLEOTIDE SEQUENCE</scope>
    <source>
        <strain evidence="8">86</strain>
    </source>
</reference>
<comment type="catalytic activity">
    <reaction evidence="1 5">
        <text>L-glutamyl-[protein] + S-adenosyl-L-methionine = [protein]-L-glutamate 5-O-methyl ester + S-adenosyl-L-homocysteine</text>
        <dbReference type="Rhea" id="RHEA:24452"/>
        <dbReference type="Rhea" id="RHEA-COMP:10208"/>
        <dbReference type="Rhea" id="RHEA-COMP:10311"/>
        <dbReference type="ChEBI" id="CHEBI:29973"/>
        <dbReference type="ChEBI" id="CHEBI:57856"/>
        <dbReference type="ChEBI" id="CHEBI:59789"/>
        <dbReference type="ChEBI" id="CHEBI:82795"/>
        <dbReference type="EC" id="2.1.1.80"/>
    </reaction>
</comment>
<feature type="binding site" evidence="6">
    <location>
        <position position="155"/>
    </location>
    <ligand>
        <name>S-adenosyl-L-methionine</name>
        <dbReference type="ChEBI" id="CHEBI:59789"/>
    </ligand>
</feature>
<dbReference type="InterPro" id="IPR029063">
    <property type="entry name" value="SAM-dependent_MTases_sf"/>
</dbReference>
<keyword evidence="4 5" id="KW-0949">S-adenosyl-L-methionine</keyword>
<dbReference type="GO" id="GO:0008983">
    <property type="term" value="F:protein-glutamate O-methyltransferase activity"/>
    <property type="evidence" value="ECO:0007669"/>
    <property type="project" value="UniProtKB-EC"/>
</dbReference>
<dbReference type="InterPro" id="IPR026024">
    <property type="entry name" value="Chemotaxis_MeTrfase_CheR"/>
</dbReference>
<dbReference type="InterPro" id="IPR036804">
    <property type="entry name" value="CheR_N_sf"/>
</dbReference>
<dbReference type="InterPro" id="IPR000780">
    <property type="entry name" value="CheR_MeTrfase"/>
</dbReference>
<evidence type="ECO:0000256" key="4">
    <source>
        <dbReference type="ARBA" id="ARBA00022691"/>
    </source>
</evidence>
<dbReference type="Gene3D" id="3.40.50.150">
    <property type="entry name" value="Vaccinia Virus protein VP39"/>
    <property type="match status" value="1"/>
</dbReference>
<evidence type="ECO:0000256" key="3">
    <source>
        <dbReference type="ARBA" id="ARBA00022679"/>
    </source>
</evidence>
<accession>A0A212LIE1</accession>
<dbReference type="PANTHER" id="PTHR24422:SF26">
    <property type="entry name" value="CHEMOTAXIS PROTEIN METHYLTRANSFERASE"/>
    <property type="match status" value="1"/>
</dbReference>
<evidence type="ECO:0000313" key="8">
    <source>
        <dbReference type="EMBL" id="SCM77139.1"/>
    </source>
</evidence>
<feature type="binding site" evidence="6">
    <location>
        <position position="129"/>
    </location>
    <ligand>
        <name>S-adenosyl-L-methionine</name>
        <dbReference type="ChEBI" id="CHEBI:59789"/>
    </ligand>
</feature>
<dbReference type="SMART" id="SM00138">
    <property type="entry name" value="MeTrc"/>
    <property type="match status" value="1"/>
</dbReference>
<evidence type="ECO:0000256" key="5">
    <source>
        <dbReference type="PIRNR" id="PIRNR000410"/>
    </source>
</evidence>
<dbReference type="EC" id="2.1.1.80" evidence="5"/>
<evidence type="ECO:0000256" key="1">
    <source>
        <dbReference type="ARBA" id="ARBA00001541"/>
    </source>
</evidence>
<feature type="binding site" evidence="6">
    <location>
        <position position="93"/>
    </location>
    <ligand>
        <name>S-adenosyl-L-methionine</name>
        <dbReference type="ChEBI" id="CHEBI:59789"/>
    </ligand>
</feature>
<dbReference type="Gene3D" id="1.10.155.10">
    <property type="entry name" value="Chemotaxis receptor methyltransferase CheR, N-terminal domain"/>
    <property type="match status" value="1"/>
</dbReference>
<dbReference type="InterPro" id="IPR022641">
    <property type="entry name" value="CheR_N"/>
</dbReference>
<name>A0A212LIE1_9HYPH</name>
<dbReference type="PROSITE" id="PS50123">
    <property type="entry name" value="CHER"/>
    <property type="match status" value="1"/>
</dbReference>
<keyword evidence="2 5" id="KW-0489">Methyltransferase</keyword>
<feature type="binding site" evidence="6">
    <location>
        <position position="87"/>
    </location>
    <ligand>
        <name>S-adenosyl-L-methionine</name>
        <dbReference type="ChEBI" id="CHEBI:59789"/>
    </ligand>
</feature>
<feature type="binding site" evidence="6">
    <location>
        <position position="89"/>
    </location>
    <ligand>
        <name>S-adenosyl-L-methionine</name>
        <dbReference type="ChEBI" id="CHEBI:59789"/>
    </ligand>
</feature>
<dbReference type="PANTHER" id="PTHR24422">
    <property type="entry name" value="CHEMOTAXIS PROTEIN METHYLTRANSFERASE"/>
    <property type="match status" value="1"/>
</dbReference>
<evidence type="ECO:0000259" key="7">
    <source>
        <dbReference type="PROSITE" id="PS50123"/>
    </source>
</evidence>
<dbReference type="RefSeq" id="WP_288197099.1">
    <property type="nucleotide sequence ID" value="NZ_LT608334.1"/>
</dbReference>
<comment type="function">
    <text evidence="5">Methylation of the membrane-bound methyl-accepting chemotaxis proteins (MCP) to form gamma-glutamyl methyl ester residues in MCP.</text>
</comment>
<dbReference type="SUPFAM" id="SSF47757">
    <property type="entry name" value="Chemotaxis receptor methyltransferase CheR, N-terminal domain"/>
    <property type="match status" value="1"/>
</dbReference>
<dbReference type="SUPFAM" id="SSF53335">
    <property type="entry name" value="S-adenosyl-L-methionine-dependent methyltransferases"/>
    <property type="match status" value="1"/>
</dbReference>
<dbReference type="InterPro" id="IPR022642">
    <property type="entry name" value="CheR_C"/>
</dbReference>
<dbReference type="PIRSF" id="PIRSF000410">
    <property type="entry name" value="CheR"/>
    <property type="match status" value="1"/>
</dbReference>